<keyword evidence="11" id="KW-1185">Reference proteome</keyword>
<comment type="caution">
    <text evidence="6">Lacks conserved residue(s) required for the propagation of feature annotation.</text>
</comment>
<keyword evidence="3" id="KW-1133">Transmembrane helix</keyword>
<feature type="compositionally biased region" description="Basic and acidic residues" evidence="7">
    <location>
        <begin position="221"/>
        <end position="245"/>
    </location>
</feature>
<dbReference type="InterPro" id="IPR000859">
    <property type="entry name" value="CUB_dom"/>
</dbReference>
<sequence length="321" mass="35773">MFWFHWWMFGFMRLRSWKSEFTSLHPLCCMFPKCSPQNKCGGNIEIDVADYLTSPGYPGAYPPSQACVWVITAPEPGQKILINFNPHFDLEDRDCKRTEIRGLGLRSQSGAAPDRAPSHVHVGNRAADKAELRRLTSAPIPDGCVFQSHGGHSKQGKPECAAVPEQLARGLLPREAEAGAFWLITTVLESVNLSGVREPETQRQRSPGETLGSVGFGVSEDTCRKRGEETRDEVRGAQTDSERQKPSGGSATHSHSRPSRRREEVWTERRVTEGLFPSRVSQVQTEAFGFPDSFSGVCFKCKVQDVERQVSQGKGSTRYNF</sequence>
<dbReference type="GO" id="GO:0030947">
    <property type="term" value="P:regulation of vascular endothelial growth factor receptor signaling pathway"/>
    <property type="evidence" value="ECO:0007669"/>
    <property type="project" value="TreeGrafter"/>
</dbReference>
<feature type="domain" description="CUB" evidence="9">
    <location>
        <begin position="40"/>
        <end position="95"/>
    </location>
</feature>
<keyword evidence="4" id="KW-0472">Membrane</keyword>
<dbReference type="PANTHER" id="PTHR46806:SF4">
    <property type="entry name" value="NEUROPILIN-1"/>
    <property type="match status" value="1"/>
</dbReference>
<dbReference type="GO" id="GO:0010595">
    <property type="term" value="P:positive regulation of endothelial cell migration"/>
    <property type="evidence" value="ECO:0007669"/>
    <property type="project" value="TreeGrafter"/>
</dbReference>
<dbReference type="EMBL" id="CADEAL010000585">
    <property type="protein sequence ID" value="CAB1422464.1"/>
    <property type="molecule type" value="Genomic_DNA"/>
</dbReference>
<name>A0A9N7YFL4_PLEPL</name>
<feature type="disulfide bond" evidence="6">
    <location>
        <begin position="40"/>
        <end position="67"/>
    </location>
</feature>
<evidence type="ECO:0000313" key="11">
    <source>
        <dbReference type="Proteomes" id="UP001153269"/>
    </source>
</evidence>
<dbReference type="PANTHER" id="PTHR46806">
    <property type="entry name" value="F5/8 TYPE C DOMAIN-CONTAINING PROTEIN"/>
    <property type="match status" value="1"/>
</dbReference>
<feature type="region of interest" description="Disordered" evidence="7">
    <location>
        <begin position="195"/>
        <end position="267"/>
    </location>
</feature>
<reference evidence="10" key="1">
    <citation type="submission" date="2020-03" db="EMBL/GenBank/DDBJ databases">
        <authorList>
            <person name="Weist P."/>
        </authorList>
    </citation>
    <scope>NUCLEOTIDE SEQUENCE</scope>
</reference>
<feature type="signal peptide" evidence="8">
    <location>
        <begin position="1"/>
        <end position="19"/>
    </location>
</feature>
<accession>A0A9N7YFL4</accession>
<dbReference type="AlphaFoldDB" id="A0A9N7YFL4"/>
<keyword evidence="8" id="KW-0732">Signal</keyword>
<dbReference type="InterPro" id="IPR050633">
    <property type="entry name" value="Neuropilin_MCO_CoagFactor"/>
</dbReference>
<evidence type="ECO:0000256" key="4">
    <source>
        <dbReference type="ARBA" id="ARBA00023136"/>
    </source>
</evidence>
<proteinExistence type="predicted"/>
<dbReference type="GO" id="GO:0048010">
    <property type="term" value="P:vascular endothelial growth factor receptor signaling pathway"/>
    <property type="evidence" value="ECO:0007669"/>
    <property type="project" value="TreeGrafter"/>
</dbReference>
<keyword evidence="2" id="KW-0812">Transmembrane</keyword>
<dbReference type="Proteomes" id="UP001153269">
    <property type="component" value="Unassembled WGS sequence"/>
</dbReference>
<evidence type="ECO:0000256" key="1">
    <source>
        <dbReference type="ARBA" id="ARBA00004479"/>
    </source>
</evidence>
<organism evidence="10 11">
    <name type="scientific">Pleuronectes platessa</name>
    <name type="common">European plaice</name>
    <dbReference type="NCBI Taxonomy" id="8262"/>
    <lineage>
        <taxon>Eukaryota</taxon>
        <taxon>Metazoa</taxon>
        <taxon>Chordata</taxon>
        <taxon>Craniata</taxon>
        <taxon>Vertebrata</taxon>
        <taxon>Euteleostomi</taxon>
        <taxon>Actinopterygii</taxon>
        <taxon>Neopterygii</taxon>
        <taxon>Teleostei</taxon>
        <taxon>Neoteleostei</taxon>
        <taxon>Acanthomorphata</taxon>
        <taxon>Carangaria</taxon>
        <taxon>Pleuronectiformes</taxon>
        <taxon>Pleuronectoidei</taxon>
        <taxon>Pleuronectidae</taxon>
        <taxon>Pleuronectes</taxon>
    </lineage>
</organism>
<evidence type="ECO:0000313" key="10">
    <source>
        <dbReference type="EMBL" id="CAB1422464.1"/>
    </source>
</evidence>
<dbReference type="GO" id="GO:0001755">
    <property type="term" value="P:neural crest cell migration"/>
    <property type="evidence" value="ECO:0007669"/>
    <property type="project" value="TreeGrafter"/>
</dbReference>
<evidence type="ECO:0000256" key="6">
    <source>
        <dbReference type="PROSITE-ProRule" id="PRU00059"/>
    </source>
</evidence>
<dbReference type="GO" id="GO:0005886">
    <property type="term" value="C:plasma membrane"/>
    <property type="evidence" value="ECO:0007669"/>
    <property type="project" value="TreeGrafter"/>
</dbReference>
<evidence type="ECO:0000259" key="9">
    <source>
        <dbReference type="PROSITE" id="PS01180"/>
    </source>
</evidence>
<dbReference type="GO" id="GO:0051491">
    <property type="term" value="P:positive regulation of filopodium assembly"/>
    <property type="evidence" value="ECO:0007669"/>
    <property type="project" value="TreeGrafter"/>
</dbReference>
<evidence type="ECO:0000256" key="8">
    <source>
        <dbReference type="SAM" id="SignalP"/>
    </source>
</evidence>
<gene>
    <name evidence="10" type="ORF">PLEPLA_LOCUS10380</name>
</gene>
<feature type="chain" id="PRO_5040493141" description="CUB domain-containing protein" evidence="8">
    <location>
        <begin position="20"/>
        <end position="321"/>
    </location>
</feature>
<evidence type="ECO:0000256" key="7">
    <source>
        <dbReference type="SAM" id="MobiDB-lite"/>
    </source>
</evidence>
<keyword evidence="5 6" id="KW-1015">Disulfide bond</keyword>
<comment type="subcellular location">
    <subcellularLocation>
        <location evidence="1">Membrane</location>
        <topology evidence="1">Single-pass type I membrane protein</topology>
    </subcellularLocation>
</comment>
<dbReference type="GO" id="GO:0002040">
    <property type="term" value="P:sprouting angiogenesis"/>
    <property type="evidence" value="ECO:0007669"/>
    <property type="project" value="TreeGrafter"/>
</dbReference>
<dbReference type="GO" id="GO:0005021">
    <property type="term" value="F:vascular endothelial growth factor receptor activity"/>
    <property type="evidence" value="ECO:0007669"/>
    <property type="project" value="TreeGrafter"/>
</dbReference>
<dbReference type="GO" id="GO:0005925">
    <property type="term" value="C:focal adhesion"/>
    <property type="evidence" value="ECO:0007669"/>
    <property type="project" value="TreeGrafter"/>
</dbReference>
<dbReference type="GO" id="GO:0038085">
    <property type="term" value="F:vascular endothelial growth factor binding"/>
    <property type="evidence" value="ECO:0007669"/>
    <property type="project" value="TreeGrafter"/>
</dbReference>
<dbReference type="GO" id="GO:0030424">
    <property type="term" value="C:axon"/>
    <property type="evidence" value="ECO:0007669"/>
    <property type="project" value="TreeGrafter"/>
</dbReference>
<evidence type="ECO:0000256" key="5">
    <source>
        <dbReference type="ARBA" id="ARBA00023157"/>
    </source>
</evidence>
<dbReference type="CDD" id="cd00041">
    <property type="entry name" value="CUB"/>
    <property type="match status" value="1"/>
</dbReference>
<dbReference type="Gene3D" id="2.60.120.290">
    <property type="entry name" value="Spermadhesin, CUB domain"/>
    <property type="match status" value="1"/>
</dbReference>
<dbReference type="Pfam" id="PF00431">
    <property type="entry name" value="CUB"/>
    <property type="match status" value="1"/>
</dbReference>
<dbReference type="GO" id="GO:0001570">
    <property type="term" value="P:vasculogenesis"/>
    <property type="evidence" value="ECO:0007669"/>
    <property type="project" value="TreeGrafter"/>
</dbReference>
<dbReference type="GO" id="GO:0009611">
    <property type="term" value="P:response to wounding"/>
    <property type="evidence" value="ECO:0007669"/>
    <property type="project" value="TreeGrafter"/>
</dbReference>
<dbReference type="PROSITE" id="PS01180">
    <property type="entry name" value="CUB"/>
    <property type="match status" value="1"/>
</dbReference>
<dbReference type="InterPro" id="IPR035914">
    <property type="entry name" value="Sperma_CUB_dom_sf"/>
</dbReference>
<dbReference type="SUPFAM" id="SSF49854">
    <property type="entry name" value="Spermadhesin, CUB domain"/>
    <property type="match status" value="1"/>
</dbReference>
<evidence type="ECO:0000256" key="2">
    <source>
        <dbReference type="ARBA" id="ARBA00022692"/>
    </source>
</evidence>
<comment type="caution">
    <text evidence="10">The sequence shown here is derived from an EMBL/GenBank/DDBJ whole genome shotgun (WGS) entry which is preliminary data.</text>
</comment>
<protein>
    <recommendedName>
        <fullName evidence="9">CUB domain-containing protein</fullName>
    </recommendedName>
</protein>
<evidence type="ECO:0000256" key="3">
    <source>
        <dbReference type="ARBA" id="ARBA00022989"/>
    </source>
</evidence>
<dbReference type="GO" id="GO:0017154">
    <property type="term" value="F:semaphorin receptor activity"/>
    <property type="evidence" value="ECO:0007669"/>
    <property type="project" value="TreeGrafter"/>
</dbReference>
<dbReference type="GO" id="GO:0007411">
    <property type="term" value="P:axon guidance"/>
    <property type="evidence" value="ECO:0007669"/>
    <property type="project" value="TreeGrafter"/>
</dbReference>